<dbReference type="EMBL" id="FMUT01000002">
    <property type="protein sequence ID" value="SCX91861.1"/>
    <property type="molecule type" value="Genomic_DNA"/>
</dbReference>
<gene>
    <name evidence="9" type="ORF">SAMN02927935_00476</name>
</gene>
<proteinExistence type="inferred from homology"/>
<dbReference type="RefSeq" id="WP_033633716.1">
    <property type="nucleotide sequence ID" value="NZ_CBCSIN010000001.1"/>
</dbReference>
<evidence type="ECO:0000256" key="7">
    <source>
        <dbReference type="ARBA" id="ARBA00029628"/>
    </source>
</evidence>
<evidence type="ECO:0000256" key="1">
    <source>
        <dbReference type="ARBA" id="ARBA00005230"/>
    </source>
</evidence>
<dbReference type="InterPro" id="IPR002712">
    <property type="entry name" value="CcdB"/>
</dbReference>
<dbReference type="Gene3D" id="2.30.30.110">
    <property type="match status" value="1"/>
</dbReference>
<keyword evidence="10" id="KW-1185">Reference proteome</keyword>
<evidence type="ECO:0000256" key="5">
    <source>
        <dbReference type="ARBA" id="ARBA00023015"/>
    </source>
</evidence>
<protein>
    <recommendedName>
        <fullName evidence="2">Toxin CcdB</fullName>
    </recommendedName>
    <alternativeName>
        <fullName evidence="8">Cytotoxic protein CcdB</fullName>
    </alternativeName>
    <alternativeName>
        <fullName evidence="7">Protein LetD</fullName>
    </alternativeName>
</protein>
<reference evidence="9 10" key="1">
    <citation type="submission" date="2016-10" db="EMBL/GenBank/DDBJ databases">
        <authorList>
            <person name="Varghese N."/>
            <person name="Submissions S."/>
        </authorList>
    </citation>
    <scope>NUCLEOTIDE SEQUENCE [LARGE SCALE GENOMIC DNA]</scope>
    <source>
        <strain evidence="9 10">CGMCC 1.6853</strain>
    </source>
</reference>
<organism evidence="9 10">
    <name type="scientific">Serratia nematodiphila</name>
    <dbReference type="NCBI Taxonomy" id="458197"/>
    <lineage>
        <taxon>Bacteria</taxon>
        <taxon>Pseudomonadati</taxon>
        <taxon>Pseudomonadota</taxon>
        <taxon>Gammaproteobacteria</taxon>
        <taxon>Enterobacterales</taxon>
        <taxon>Yersiniaceae</taxon>
        <taxon>Serratia</taxon>
    </lineage>
</organism>
<dbReference type="InterPro" id="IPR011067">
    <property type="entry name" value="Plasmid_toxin/cell-grow_inhib"/>
</dbReference>
<keyword evidence="3" id="KW-0678">Repressor</keyword>
<evidence type="ECO:0000256" key="6">
    <source>
        <dbReference type="ARBA" id="ARBA00023163"/>
    </source>
</evidence>
<keyword evidence="4" id="KW-1277">Toxin-antitoxin system</keyword>
<dbReference type="Proteomes" id="UP000183031">
    <property type="component" value="Unassembled WGS sequence"/>
</dbReference>
<comment type="caution">
    <text evidence="9">The sequence shown here is derived from an EMBL/GenBank/DDBJ whole genome shotgun (WGS) entry which is preliminary data.</text>
</comment>
<evidence type="ECO:0000256" key="8">
    <source>
        <dbReference type="ARBA" id="ARBA00033135"/>
    </source>
</evidence>
<name>A0A1G5BNZ1_9GAMM</name>
<sequence length="102" mass="11448">MQFTVYDNTYPASAYPYLLDVQSDLIDALSTRLMIPLYALDNVRVKISARLCPEIEVNGEKFLVMTHEMAAVRISQLGKAVGNANEHRNQIKAAIDFLIDGF</sequence>
<accession>A0A1G5BNZ1</accession>
<comment type="similarity">
    <text evidence="1">Belongs to the CcdB toxin family.</text>
</comment>
<dbReference type="SUPFAM" id="SSF50118">
    <property type="entry name" value="Cell growth inhibitor/plasmid maintenance toxic component"/>
    <property type="match status" value="1"/>
</dbReference>
<keyword evidence="5" id="KW-0805">Transcription regulation</keyword>
<evidence type="ECO:0000256" key="2">
    <source>
        <dbReference type="ARBA" id="ARBA00015075"/>
    </source>
</evidence>
<keyword evidence="6" id="KW-0804">Transcription</keyword>
<evidence type="ECO:0000256" key="4">
    <source>
        <dbReference type="ARBA" id="ARBA00022649"/>
    </source>
</evidence>
<evidence type="ECO:0000313" key="9">
    <source>
        <dbReference type="EMBL" id="SCX91861.1"/>
    </source>
</evidence>
<evidence type="ECO:0000313" key="10">
    <source>
        <dbReference type="Proteomes" id="UP000183031"/>
    </source>
</evidence>
<evidence type="ECO:0000256" key="3">
    <source>
        <dbReference type="ARBA" id="ARBA00022491"/>
    </source>
</evidence>
<dbReference type="Pfam" id="PF01845">
    <property type="entry name" value="CcdB"/>
    <property type="match status" value="1"/>
</dbReference>